<dbReference type="AlphaFoldDB" id="X0WIG6"/>
<dbReference type="PANTHER" id="PTHR46111:SF1">
    <property type="entry name" value="RIBOSOMAL RNA SMALL SUBUNIT METHYLTRANSFERASE I"/>
    <property type="match status" value="1"/>
</dbReference>
<feature type="domain" description="Tetrapyrrole methylase" evidence="1">
    <location>
        <begin position="3"/>
        <end position="45"/>
    </location>
</feature>
<accession>X0WIG6</accession>
<evidence type="ECO:0000313" key="2">
    <source>
        <dbReference type="EMBL" id="GAG12466.1"/>
    </source>
</evidence>
<proteinExistence type="predicted"/>
<feature type="non-terminal residue" evidence="2">
    <location>
        <position position="63"/>
    </location>
</feature>
<dbReference type="PANTHER" id="PTHR46111">
    <property type="entry name" value="RIBOSOMAL RNA SMALL SUBUNIT METHYLTRANSFERASE I"/>
    <property type="match status" value="1"/>
</dbReference>
<dbReference type="SUPFAM" id="SSF53790">
    <property type="entry name" value="Tetrapyrrole methylase"/>
    <property type="match status" value="1"/>
</dbReference>
<reference evidence="2" key="1">
    <citation type="journal article" date="2014" name="Front. Microbiol.">
        <title>High frequency of phylogenetically diverse reductive dehalogenase-homologous genes in deep subseafloor sedimentary metagenomes.</title>
        <authorList>
            <person name="Kawai M."/>
            <person name="Futagami T."/>
            <person name="Toyoda A."/>
            <person name="Takaki Y."/>
            <person name="Nishi S."/>
            <person name="Hori S."/>
            <person name="Arai W."/>
            <person name="Tsubouchi T."/>
            <person name="Morono Y."/>
            <person name="Uchiyama I."/>
            <person name="Ito T."/>
            <person name="Fujiyama A."/>
            <person name="Inagaki F."/>
            <person name="Takami H."/>
        </authorList>
    </citation>
    <scope>NUCLEOTIDE SEQUENCE</scope>
    <source>
        <strain evidence="2">Expedition CK06-06</strain>
    </source>
</reference>
<sequence length="63" mass="7241">MPLSIISTPIGNLKDITLRALDTLKQSDIILAEDTRRTSILLNNYNIKNKQLISFNDKNKERK</sequence>
<name>X0WIG6_9ZZZZ</name>
<dbReference type="EMBL" id="BARS01026176">
    <property type="protein sequence ID" value="GAG12466.1"/>
    <property type="molecule type" value="Genomic_DNA"/>
</dbReference>
<dbReference type="InterPro" id="IPR014777">
    <property type="entry name" value="4pyrrole_Mease_sub1"/>
</dbReference>
<organism evidence="2">
    <name type="scientific">marine sediment metagenome</name>
    <dbReference type="NCBI Taxonomy" id="412755"/>
    <lineage>
        <taxon>unclassified sequences</taxon>
        <taxon>metagenomes</taxon>
        <taxon>ecological metagenomes</taxon>
    </lineage>
</organism>
<dbReference type="GO" id="GO:0008168">
    <property type="term" value="F:methyltransferase activity"/>
    <property type="evidence" value="ECO:0007669"/>
    <property type="project" value="InterPro"/>
</dbReference>
<dbReference type="InterPro" id="IPR008189">
    <property type="entry name" value="rRNA_ssu_MeTfrase_I"/>
</dbReference>
<dbReference type="InterPro" id="IPR000878">
    <property type="entry name" value="4pyrrol_Mease"/>
</dbReference>
<dbReference type="Gene3D" id="3.40.1010.10">
    <property type="entry name" value="Cobalt-precorrin-4 Transmethylase, Domain 1"/>
    <property type="match status" value="1"/>
</dbReference>
<evidence type="ECO:0000259" key="1">
    <source>
        <dbReference type="Pfam" id="PF00590"/>
    </source>
</evidence>
<protein>
    <recommendedName>
        <fullName evidence="1">Tetrapyrrole methylase domain-containing protein</fullName>
    </recommendedName>
</protein>
<dbReference type="Pfam" id="PF00590">
    <property type="entry name" value="TP_methylase"/>
    <property type="match status" value="1"/>
</dbReference>
<dbReference type="InterPro" id="IPR035996">
    <property type="entry name" value="4pyrrol_Methylase_sf"/>
</dbReference>
<comment type="caution">
    <text evidence="2">The sequence shown here is derived from an EMBL/GenBank/DDBJ whole genome shotgun (WGS) entry which is preliminary data.</text>
</comment>
<gene>
    <name evidence="2" type="ORF">S01H1_41281</name>
</gene>